<gene>
    <name evidence="1" type="ORF">F2P81_002436</name>
</gene>
<protein>
    <submittedName>
        <fullName evidence="1">Uncharacterized protein</fullName>
    </submittedName>
</protein>
<comment type="caution">
    <text evidence="1">The sequence shown here is derived from an EMBL/GenBank/DDBJ whole genome shotgun (WGS) entry which is preliminary data.</text>
</comment>
<dbReference type="Proteomes" id="UP000438429">
    <property type="component" value="Unassembled WGS sequence"/>
</dbReference>
<accession>A0A6A4TGT0</accession>
<evidence type="ECO:0000313" key="1">
    <source>
        <dbReference type="EMBL" id="KAF0045907.1"/>
    </source>
</evidence>
<reference evidence="1 2" key="1">
    <citation type="submission" date="2019-06" db="EMBL/GenBank/DDBJ databases">
        <title>Draft genomes of female and male turbot (Scophthalmus maximus).</title>
        <authorList>
            <person name="Xu H."/>
            <person name="Xu X.-W."/>
            <person name="Shao C."/>
            <person name="Chen S."/>
        </authorList>
    </citation>
    <scope>NUCLEOTIDE SEQUENCE [LARGE SCALE GENOMIC DNA]</scope>
    <source>
        <strain evidence="1">Ysfricsl-2016a</strain>
        <tissue evidence="1">Blood</tissue>
    </source>
</reference>
<dbReference type="AlphaFoldDB" id="A0A6A4TGT0"/>
<sequence>MFGSNVSRRSHFRISSSMLYLERKSGLHPEYMMQGCFRTWFKQTLVCLHRFGSFEVGRRESCQPDIVVLHDVRIKFTFAVEGCENLTPNFVASRLKDEMQLL</sequence>
<proteinExistence type="predicted"/>
<dbReference type="EMBL" id="VEVO01000002">
    <property type="protein sequence ID" value="KAF0045907.1"/>
    <property type="molecule type" value="Genomic_DNA"/>
</dbReference>
<organism evidence="1 2">
    <name type="scientific">Scophthalmus maximus</name>
    <name type="common">Turbot</name>
    <name type="synonym">Psetta maxima</name>
    <dbReference type="NCBI Taxonomy" id="52904"/>
    <lineage>
        <taxon>Eukaryota</taxon>
        <taxon>Metazoa</taxon>
        <taxon>Chordata</taxon>
        <taxon>Craniata</taxon>
        <taxon>Vertebrata</taxon>
        <taxon>Euteleostomi</taxon>
        <taxon>Actinopterygii</taxon>
        <taxon>Neopterygii</taxon>
        <taxon>Teleostei</taxon>
        <taxon>Neoteleostei</taxon>
        <taxon>Acanthomorphata</taxon>
        <taxon>Carangaria</taxon>
        <taxon>Pleuronectiformes</taxon>
        <taxon>Pleuronectoidei</taxon>
        <taxon>Scophthalmidae</taxon>
        <taxon>Scophthalmus</taxon>
    </lineage>
</organism>
<name>A0A6A4TGT0_SCOMX</name>
<evidence type="ECO:0000313" key="2">
    <source>
        <dbReference type="Proteomes" id="UP000438429"/>
    </source>
</evidence>